<dbReference type="EMBL" id="GBRH01243434">
    <property type="protein sequence ID" value="JAD54461.1"/>
    <property type="molecule type" value="Transcribed_RNA"/>
</dbReference>
<protein>
    <submittedName>
        <fullName evidence="2">Uncharacterized protein</fullName>
    </submittedName>
</protein>
<name>A0A0A9ATJ9_ARUDO</name>
<sequence length="41" mass="4461">MTRLPRPRSPSQPSSRPPRPTSSPNQTPTTKSADGFGSYTM</sequence>
<dbReference type="AlphaFoldDB" id="A0A0A9ATJ9"/>
<organism evidence="2">
    <name type="scientific">Arundo donax</name>
    <name type="common">Giant reed</name>
    <name type="synonym">Donax arundinaceus</name>
    <dbReference type="NCBI Taxonomy" id="35708"/>
    <lineage>
        <taxon>Eukaryota</taxon>
        <taxon>Viridiplantae</taxon>
        <taxon>Streptophyta</taxon>
        <taxon>Embryophyta</taxon>
        <taxon>Tracheophyta</taxon>
        <taxon>Spermatophyta</taxon>
        <taxon>Magnoliopsida</taxon>
        <taxon>Liliopsida</taxon>
        <taxon>Poales</taxon>
        <taxon>Poaceae</taxon>
        <taxon>PACMAD clade</taxon>
        <taxon>Arundinoideae</taxon>
        <taxon>Arundineae</taxon>
        <taxon>Arundo</taxon>
    </lineage>
</organism>
<feature type="compositionally biased region" description="Pro residues" evidence="1">
    <location>
        <begin position="7"/>
        <end position="21"/>
    </location>
</feature>
<evidence type="ECO:0000256" key="1">
    <source>
        <dbReference type="SAM" id="MobiDB-lite"/>
    </source>
</evidence>
<feature type="region of interest" description="Disordered" evidence="1">
    <location>
        <begin position="1"/>
        <end position="41"/>
    </location>
</feature>
<evidence type="ECO:0000313" key="2">
    <source>
        <dbReference type="EMBL" id="JAD54461.1"/>
    </source>
</evidence>
<proteinExistence type="predicted"/>
<reference evidence="2" key="2">
    <citation type="journal article" date="2015" name="Data Brief">
        <title>Shoot transcriptome of the giant reed, Arundo donax.</title>
        <authorList>
            <person name="Barrero R.A."/>
            <person name="Guerrero F.D."/>
            <person name="Moolhuijzen P."/>
            <person name="Goolsby J.A."/>
            <person name="Tidwell J."/>
            <person name="Bellgard S.E."/>
            <person name="Bellgard M.I."/>
        </authorList>
    </citation>
    <scope>NUCLEOTIDE SEQUENCE</scope>
    <source>
        <tissue evidence="2">Shoot tissue taken approximately 20 cm above the soil surface</tissue>
    </source>
</reference>
<accession>A0A0A9ATJ9</accession>
<reference evidence="2" key="1">
    <citation type="submission" date="2014-09" db="EMBL/GenBank/DDBJ databases">
        <authorList>
            <person name="Magalhaes I.L.F."/>
            <person name="Oliveira U."/>
            <person name="Santos F.R."/>
            <person name="Vidigal T.H.D.A."/>
            <person name="Brescovit A.D."/>
            <person name="Santos A.J."/>
        </authorList>
    </citation>
    <scope>NUCLEOTIDE SEQUENCE</scope>
    <source>
        <tissue evidence="2">Shoot tissue taken approximately 20 cm above the soil surface</tissue>
    </source>
</reference>